<sequence>MNDLTEFVINAHGGLDRYRRFSSATVHFRSGGALWAIKGQEGIFDEADVRVDLTRQHASHRPFTAPDLHTSFTAQRVAVESDTGEVKAERLDPRAAFAGHTLHTPWDDLHVAYFAGNAMWTYLTSPFSFVSPGFRTEELTPVTEDGQTWRRLKVTFPEHIATHCREQTFYYDQDGLLRRHDYTAEVINAGPAAHYCSDHREFDGIMVPTRRRVHPLGEDGTVARDIELVTIDVDGVTFA</sequence>
<name>A0A8J3NQ37_9ACTN</name>
<comment type="caution">
    <text evidence="1">The sequence shown here is derived from an EMBL/GenBank/DDBJ whole genome shotgun (WGS) entry which is preliminary data.</text>
</comment>
<dbReference type="RefSeq" id="WP_191839918.1">
    <property type="nucleotide sequence ID" value="NZ_BAAALB010000020.1"/>
</dbReference>
<evidence type="ECO:0000313" key="1">
    <source>
        <dbReference type="EMBL" id="GIF88136.1"/>
    </source>
</evidence>
<dbReference type="AlphaFoldDB" id="A0A8J3NQ37"/>
<keyword evidence="2" id="KW-1185">Reference proteome</keyword>
<accession>A0A8J3NQ37</accession>
<proteinExistence type="predicted"/>
<gene>
    <name evidence="1" type="ORF">Cch02nite_15800</name>
</gene>
<reference evidence="1 2" key="1">
    <citation type="submission" date="2021-01" db="EMBL/GenBank/DDBJ databases">
        <title>Whole genome shotgun sequence of Catellatospora chokoriensis NBRC 107358.</title>
        <authorList>
            <person name="Komaki H."/>
            <person name="Tamura T."/>
        </authorList>
    </citation>
    <scope>NUCLEOTIDE SEQUENCE [LARGE SCALE GENOMIC DNA]</scope>
    <source>
        <strain evidence="1 2">NBRC 107358</strain>
    </source>
</reference>
<dbReference type="Proteomes" id="UP000619293">
    <property type="component" value="Unassembled WGS sequence"/>
</dbReference>
<organism evidence="1 2">
    <name type="scientific">Catellatospora chokoriensis</name>
    <dbReference type="NCBI Taxonomy" id="310353"/>
    <lineage>
        <taxon>Bacteria</taxon>
        <taxon>Bacillati</taxon>
        <taxon>Actinomycetota</taxon>
        <taxon>Actinomycetes</taxon>
        <taxon>Micromonosporales</taxon>
        <taxon>Micromonosporaceae</taxon>
        <taxon>Catellatospora</taxon>
    </lineage>
</organism>
<evidence type="ECO:0000313" key="2">
    <source>
        <dbReference type="Proteomes" id="UP000619293"/>
    </source>
</evidence>
<dbReference type="EMBL" id="BONG01000007">
    <property type="protein sequence ID" value="GIF88136.1"/>
    <property type="molecule type" value="Genomic_DNA"/>
</dbReference>
<protein>
    <submittedName>
        <fullName evidence="1">Uncharacterized protein</fullName>
    </submittedName>
</protein>